<dbReference type="RefSeq" id="XP_041230661.1">
    <property type="nucleotide sequence ID" value="XM_041374550.1"/>
</dbReference>
<comment type="caution">
    <text evidence="1">The sequence shown here is derived from an EMBL/GenBank/DDBJ whole genome shotgun (WGS) entry which is preliminary data.</text>
</comment>
<name>A0AAD4EFG9_9AGAM</name>
<accession>A0AAD4EFG9</accession>
<evidence type="ECO:0000313" key="1">
    <source>
        <dbReference type="EMBL" id="KAG1905086.1"/>
    </source>
</evidence>
<protein>
    <submittedName>
        <fullName evidence="1">Uncharacterized protein</fullName>
    </submittedName>
</protein>
<proteinExistence type="predicted"/>
<evidence type="ECO:0000313" key="2">
    <source>
        <dbReference type="Proteomes" id="UP001195769"/>
    </source>
</evidence>
<dbReference type="EMBL" id="JABBWK010000008">
    <property type="protein sequence ID" value="KAG1905086.1"/>
    <property type="molecule type" value="Genomic_DNA"/>
</dbReference>
<gene>
    <name evidence="1" type="ORF">F5891DRAFT_944426</name>
</gene>
<sequence length="260" mass="30063">MKQVGDDAPFTGVILPHETLLVNFDPRRGPCCAVENFTIEILGKPKSAWNISATKVFARDFVAHHPNYQYDAVKKAFSTHLRSLKRAYKQAGLDEAASKARQKEDRRKERKRSVCIHDMTFERLDVARSVSDLRSHVSMLTRFGPDGMSSDETANENDIPQYRILGRHWRSLEVTAWLRIFDAIYRHNRYGPAGTGSRGNNARVRFESMSMGHPQRAVCRLPRNAYRVEWYDGLDEYDREELDRCEDEVYAFTHVPNIQL</sequence>
<organism evidence="1 2">
    <name type="scientific">Suillus fuscotomentosus</name>
    <dbReference type="NCBI Taxonomy" id="1912939"/>
    <lineage>
        <taxon>Eukaryota</taxon>
        <taxon>Fungi</taxon>
        <taxon>Dikarya</taxon>
        <taxon>Basidiomycota</taxon>
        <taxon>Agaricomycotina</taxon>
        <taxon>Agaricomycetes</taxon>
        <taxon>Agaricomycetidae</taxon>
        <taxon>Boletales</taxon>
        <taxon>Suillineae</taxon>
        <taxon>Suillaceae</taxon>
        <taxon>Suillus</taxon>
    </lineage>
</organism>
<dbReference type="AlphaFoldDB" id="A0AAD4EFG9"/>
<dbReference type="Proteomes" id="UP001195769">
    <property type="component" value="Unassembled WGS sequence"/>
</dbReference>
<dbReference type="GeneID" id="64668848"/>
<keyword evidence="2" id="KW-1185">Reference proteome</keyword>
<reference evidence="1" key="1">
    <citation type="journal article" date="2020" name="New Phytol.">
        <title>Comparative genomics reveals dynamic genome evolution in host specialist ectomycorrhizal fungi.</title>
        <authorList>
            <person name="Lofgren L.A."/>
            <person name="Nguyen N.H."/>
            <person name="Vilgalys R."/>
            <person name="Ruytinx J."/>
            <person name="Liao H.L."/>
            <person name="Branco S."/>
            <person name="Kuo A."/>
            <person name="LaButti K."/>
            <person name="Lipzen A."/>
            <person name="Andreopoulos W."/>
            <person name="Pangilinan J."/>
            <person name="Riley R."/>
            <person name="Hundley H."/>
            <person name="Na H."/>
            <person name="Barry K."/>
            <person name="Grigoriev I.V."/>
            <person name="Stajich J.E."/>
            <person name="Kennedy P.G."/>
        </authorList>
    </citation>
    <scope>NUCLEOTIDE SEQUENCE</scope>
    <source>
        <strain evidence="1">FC203</strain>
    </source>
</reference>